<comment type="caution">
    <text evidence="2">The sequence shown here is derived from an EMBL/GenBank/DDBJ whole genome shotgun (WGS) entry which is preliminary data.</text>
</comment>
<accession>X1SCS8</accession>
<protein>
    <submittedName>
        <fullName evidence="2">Uncharacterized protein</fullName>
    </submittedName>
</protein>
<evidence type="ECO:0000256" key="1">
    <source>
        <dbReference type="SAM" id="MobiDB-lite"/>
    </source>
</evidence>
<dbReference type="AlphaFoldDB" id="X1SCS8"/>
<name>X1SCS8_9ZZZZ</name>
<proteinExistence type="predicted"/>
<dbReference type="EMBL" id="BARW01023013">
    <property type="protein sequence ID" value="GAI90783.1"/>
    <property type="molecule type" value="Genomic_DNA"/>
</dbReference>
<gene>
    <name evidence="2" type="ORF">S12H4_38262</name>
</gene>
<sequence>MKGGYQISICVCAKCKKPWGASGSPARCPHCGEASFAIAIQSALSATIKERWQNPEYRAKQSADAKERWQNPEYRAKQSAARKKQWQDPEYRAKQSAARKKQWQDPEYRA</sequence>
<feature type="non-terminal residue" evidence="2">
    <location>
        <position position="110"/>
    </location>
</feature>
<reference evidence="2" key="1">
    <citation type="journal article" date="2014" name="Front. Microbiol.">
        <title>High frequency of phylogenetically diverse reductive dehalogenase-homologous genes in deep subseafloor sedimentary metagenomes.</title>
        <authorList>
            <person name="Kawai M."/>
            <person name="Futagami T."/>
            <person name="Toyoda A."/>
            <person name="Takaki Y."/>
            <person name="Nishi S."/>
            <person name="Hori S."/>
            <person name="Arai W."/>
            <person name="Tsubouchi T."/>
            <person name="Morono Y."/>
            <person name="Uchiyama I."/>
            <person name="Ito T."/>
            <person name="Fujiyama A."/>
            <person name="Inagaki F."/>
            <person name="Takami H."/>
        </authorList>
    </citation>
    <scope>NUCLEOTIDE SEQUENCE</scope>
    <source>
        <strain evidence="2">Expedition CK06-06</strain>
    </source>
</reference>
<evidence type="ECO:0000313" key="2">
    <source>
        <dbReference type="EMBL" id="GAI90783.1"/>
    </source>
</evidence>
<organism evidence="2">
    <name type="scientific">marine sediment metagenome</name>
    <dbReference type="NCBI Taxonomy" id="412755"/>
    <lineage>
        <taxon>unclassified sequences</taxon>
        <taxon>metagenomes</taxon>
        <taxon>ecological metagenomes</taxon>
    </lineage>
</organism>
<feature type="compositionally biased region" description="Basic and acidic residues" evidence="1">
    <location>
        <begin position="55"/>
        <end position="76"/>
    </location>
</feature>
<feature type="region of interest" description="Disordered" evidence="1">
    <location>
        <begin position="55"/>
        <end position="110"/>
    </location>
</feature>